<evidence type="ECO:0000313" key="4">
    <source>
        <dbReference type="Proteomes" id="UP001208017"/>
    </source>
</evidence>
<dbReference type="CDD" id="cd17470">
    <property type="entry name" value="T3SS_Flik_C"/>
    <property type="match status" value="1"/>
</dbReference>
<keyword evidence="3" id="KW-0969">Cilium</keyword>
<dbReference type="Gene3D" id="3.30.750.140">
    <property type="match status" value="1"/>
</dbReference>
<dbReference type="Proteomes" id="UP001208017">
    <property type="component" value="Unassembled WGS sequence"/>
</dbReference>
<keyword evidence="3" id="KW-0966">Cell projection</keyword>
<dbReference type="RefSeq" id="WP_267149764.1">
    <property type="nucleotide sequence ID" value="NZ_JAPMLT010000001.1"/>
</dbReference>
<gene>
    <name evidence="3" type="ORF">OS242_00875</name>
</gene>
<reference evidence="3 4" key="1">
    <citation type="submission" date="2022-11" db="EMBL/GenBank/DDBJ databases">
        <title>Study of microbial diversity in lake waters.</title>
        <authorList>
            <person name="Zhang J."/>
        </authorList>
    </citation>
    <scope>NUCLEOTIDE SEQUENCE [LARGE SCALE GENOMIC DNA]</scope>
    <source>
        <strain evidence="3 4">DT12</strain>
    </source>
</reference>
<dbReference type="InterPro" id="IPR021136">
    <property type="entry name" value="Flagellar_hook_control-like_C"/>
</dbReference>
<feature type="compositionally biased region" description="Low complexity" evidence="1">
    <location>
        <begin position="412"/>
        <end position="429"/>
    </location>
</feature>
<evidence type="ECO:0000259" key="2">
    <source>
        <dbReference type="Pfam" id="PF02120"/>
    </source>
</evidence>
<organism evidence="3 4">
    <name type="scientific">Tumebacillus lacus</name>
    <dbReference type="NCBI Taxonomy" id="2995335"/>
    <lineage>
        <taxon>Bacteria</taxon>
        <taxon>Bacillati</taxon>
        <taxon>Bacillota</taxon>
        <taxon>Bacilli</taxon>
        <taxon>Bacillales</taxon>
        <taxon>Alicyclobacillaceae</taxon>
        <taxon>Tumebacillus</taxon>
    </lineage>
</organism>
<feature type="compositionally biased region" description="Low complexity" evidence="1">
    <location>
        <begin position="383"/>
        <end position="401"/>
    </location>
</feature>
<evidence type="ECO:0000313" key="3">
    <source>
        <dbReference type="EMBL" id="MCX7568519.1"/>
    </source>
</evidence>
<feature type="domain" description="Flagellar hook-length control protein-like C-terminal" evidence="2">
    <location>
        <begin position="296"/>
        <end position="377"/>
    </location>
</feature>
<feature type="compositionally biased region" description="Polar residues" evidence="1">
    <location>
        <begin position="372"/>
        <end position="381"/>
    </location>
</feature>
<keyword evidence="4" id="KW-1185">Reference proteome</keyword>
<proteinExistence type="predicted"/>
<evidence type="ECO:0000256" key="1">
    <source>
        <dbReference type="SAM" id="MobiDB-lite"/>
    </source>
</evidence>
<name>A0ABT3X1E7_9BACL</name>
<keyword evidence="3" id="KW-0282">Flagellum</keyword>
<dbReference type="EMBL" id="JAPMLT010000001">
    <property type="protein sequence ID" value="MCX7568519.1"/>
    <property type="molecule type" value="Genomic_DNA"/>
</dbReference>
<feature type="region of interest" description="Disordered" evidence="1">
    <location>
        <begin position="372"/>
        <end position="435"/>
    </location>
</feature>
<dbReference type="InterPro" id="IPR038610">
    <property type="entry name" value="FliK-like_C_sf"/>
</dbReference>
<accession>A0ABT3X1E7</accession>
<dbReference type="Pfam" id="PF02120">
    <property type="entry name" value="Flg_hook"/>
    <property type="match status" value="1"/>
</dbReference>
<sequence length="435" mass="44625">MDMMTLSNALVGTTNAALPTAKGGAGSMTVDGNGNPFSALLQALGLSLGTQGDAGQKSPSGLLEMLTALSGSLSPLTVNQTGQQGSATPTSDGLIEVMIGEQKLTLDLKDLPFSHEDMALLLQQFGLAPALVTVLLENPKGKLSLTLQDNPELGLELKSALTQMVQSMADQPSILLAANEKVAALMKEIFAQLKVAQPQTNAAAGEPTAEVAPQSSAAFGKLQATLSTHTVRAVVTMAESGSSDQLSNGQSAAQSAAAGIGAQPHLVTRTIVGEPAVVTMQGDQLAAELPDMIIKRASLLEAPGRHEFRIILEPAGLGEIEVIVQKIGDRISLQIAAENTASRALIDAGLQSLRAQFQAQGIQYDRIDVTAQSGNGQNDANSGLPQERGGQQQGQSGHSSGRPGGDSAAFSLDGLEAADTALEEATPADGLDVTA</sequence>
<protein>
    <submittedName>
        <fullName evidence="3">Flagellar hook-length control protein FliK</fullName>
    </submittedName>
</protein>
<comment type="caution">
    <text evidence="3">The sequence shown here is derived from an EMBL/GenBank/DDBJ whole genome shotgun (WGS) entry which is preliminary data.</text>
</comment>